<feature type="compositionally biased region" description="Gly residues" evidence="1">
    <location>
        <begin position="542"/>
        <end position="553"/>
    </location>
</feature>
<reference evidence="2 3" key="1">
    <citation type="journal article" date="2023" name="Commun. Biol.">
        <title>Reorganization of the ancestral sex-determining regions during the evolution of trioecy in Pleodorina starrii.</title>
        <authorList>
            <person name="Takahashi K."/>
            <person name="Suzuki S."/>
            <person name="Kawai-Toyooka H."/>
            <person name="Yamamoto K."/>
            <person name="Hamaji T."/>
            <person name="Ootsuki R."/>
            <person name="Yamaguchi H."/>
            <person name="Kawachi M."/>
            <person name="Higashiyama T."/>
            <person name="Nozaki H."/>
        </authorList>
    </citation>
    <scope>NUCLEOTIDE SEQUENCE [LARGE SCALE GENOMIC DNA]</scope>
    <source>
        <strain evidence="2 3">NIES-4479</strain>
    </source>
</reference>
<keyword evidence="3" id="KW-1185">Reference proteome</keyword>
<feature type="region of interest" description="Disordered" evidence="1">
    <location>
        <begin position="232"/>
        <end position="261"/>
    </location>
</feature>
<feature type="compositionally biased region" description="Pro residues" evidence="1">
    <location>
        <begin position="247"/>
        <end position="261"/>
    </location>
</feature>
<comment type="caution">
    <text evidence="2">The sequence shown here is derived from an EMBL/GenBank/DDBJ whole genome shotgun (WGS) entry which is preliminary data.</text>
</comment>
<proteinExistence type="predicted"/>
<organism evidence="2 3">
    <name type="scientific">Pleodorina starrii</name>
    <dbReference type="NCBI Taxonomy" id="330485"/>
    <lineage>
        <taxon>Eukaryota</taxon>
        <taxon>Viridiplantae</taxon>
        <taxon>Chlorophyta</taxon>
        <taxon>core chlorophytes</taxon>
        <taxon>Chlorophyceae</taxon>
        <taxon>CS clade</taxon>
        <taxon>Chlamydomonadales</taxon>
        <taxon>Volvocaceae</taxon>
        <taxon>Pleodorina</taxon>
    </lineage>
</organism>
<feature type="region of interest" description="Disordered" evidence="1">
    <location>
        <begin position="116"/>
        <end position="154"/>
    </location>
</feature>
<protein>
    <submittedName>
        <fullName evidence="2">Uncharacterized protein</fullName>
    </submittedName>
</protein>
<evidence type="ECO:0000313" key="3">
    <source>
        <dbReference type="Proteomes" id="UP001165080"/>
    </source>
</evidence>
<sequence length="723" mass="75970">MLRSGTAVYRLRIAGPDGLWLLEPTYCRPDFALAMYDLRHPGLFSVEVLMLYTSFSFVQPNSSRAVQSPWAGYLTLDVRAAPSPKSTSDAEFADVRLVGERWTSAPDESVLTNGNASSISWLGDPGKDGRSLQLPQHHRSRHPQPGGDASLPLCPATGPLPGRWHFAEWPPAAATTAAAAATLLRTCVWFTAALPDADCGGPERRSLRYDSHPAALSWRPYGCRMRAFAGIPPPPPPGGGGGVAVAAPPPAEPPPPPPPPLPVTPASCLPPGRRVCFVGDSHTRYLQNSLVMWQRGFRASVNNTVKELLASDSVHYEYMRWGHDWPEAVAGAGDAAAADPLAAANCTDIVANFGQWPASYRSGSAPYSAVQYLRQLLRVRRGLLAARARAGVRVFWVTTVMSSLKARLESAGVDWRTDPLLTLYNRLALDVMSGGLPAALARMQSGAGAGMATEEAEVEAGPGWRSAGEGAAAAATAGAAGGGIGGVATAGSGVQAEQQQQQQQPRRQRQRRRRTAAQVLRAAQEGQEALWLLAAAAAAKGSDGGSGCNGSGEGSSCSEDAGEGQRRVGGGGEAQQPRRARRRSRRLGQPRSDSQPQLQLQPRRDGGGVVALSSTSQGLLGWLQRALPSPWRGRRQLLQQLAADAATAAAATAAEATEATAAEAIPVIDTWSATRILHDATWDGVHYANTGAVGLVQLTAVLQALCSDEALEAAAAAAASARS</sequence>
<name>A0A9W6BQH3_9CHLO</name>
<dbReference type="EMBL" id="BRXU01000014">
    <property type="protein sequence ID" value="GLC55912.1"/>
    <property type="molecule type" value="Genomic_DNA"/>
</dbReference>
<evidence type="ECO:0000313" key="2">
    <source>
        <dbReference type="EMBL" id="GLC55912.1"/>
    </source>
</evidence>
<feature type="region of interest" description="Disordered" evidence="1">
    <location>
        <begin position="491"/>
        <end position="520"/>
    </location>
</feature>
<feature type="region of interest" description="Disordered" evidence="1">
    <location>
        <begin position="541"/>
        <end position="609"/>
    </location>
</feature>
<dbReference type="Proteomes" id="UP001165080">
    <property type="component" value="Unassembled WGS sequence"/>
</dbReference>
<feature type="compositionally biased region" description="Basic residues" evidence="1">
    <location>
        <begin position="506"/>
        <end position="515"/>
    </location>
</feature>
<gene>
    <name evidence="2" type="primary">PLEST002860</name>
    <name evidence="2" type="ORF">PLESTB_001043500</name>
</gene>
<dbReference type="AlphaFoldDB" id="A0A9W6BQH3"/>
<accession>A0A9W6BQH3</accession>
<feature type="compositionally biased region" description="Low complexity" evidence="1">
    <location>
        <begin position="491"/>
        <end position="505"/>
    </location>
</feature>
<evidence type="ECO:0000256" key="1">
    <source>
        <dbReference type="SAM" id="MobiDB-lite"/>
    </source>
</evidence>
<feature type="compositionally biased region" description="Basic residues" evidence="1">
    <location>
        <begin position="578"/>
        <end position="588"/>
    </location>
</feature>